<dbReference type="AlphaFoldDB" id="A0A8S2EPH7"/>
<comment type="subcellular location">
    <subcellularLocation>
        <location evidence="1">Nucleus</location>
    </subcellularLocation>
</comment>
<evidence type="ECO:0000259" key="3">
    <source>
        <dbReference type="PROSITE" id="PS50013"/>
    </source>
</evidence>
<dbReference type="SMART" id="SM00298">
    <property type="entry name" value="CHROMO"/>
    <property type="match status" value="1"/>
</dbReference>
<keyword evidence="2" id="KW-0539">Nucleus</keyword>
<dbReference type="InterPro" id="IPR000953">
    <property type="entry name" value="Chromo/chromo_shadow_dom"/>
</dbReference>
<evidence type="ECO:0000313" key="6">
    <source>
        <dbReference type="Proteomes" id="UP000677228"/>
    </source>
</evidence>
<gene>
    <name evidence="4" type="ORF">OVA965_LOCUS27106</name>
    <name evidence="5" type="ORF">TMI583_LOCUS27848</name>
</gene>
<dbReference type="InterPro" id="IPR023779">
    <property type="entry name" value="Chromodomain_CS"/>
</dbReference>
<reference evidence="4" key="1">
    <citation type="submission" date="2021-02" db="EMBL/GenBank/DDBJ databases">
        <authorList>
            <person name="Nowell W R."/>
        </authorList>
    </citation>
    <scope>NUCLEOTIDE SEQUENCE</scope>
</reference>
<dbReference type="SUPFAM" id="SSF54160">
    <property type="entry name" value="Chromo domain-like"/>
    <property type="match status" value="2"/>
</dbReference>
<dbReference type="InterPro" id="IPR017984">
    <property type="entry name" value="Chromo_dom_subgr"/>
</dbReference>
<dbReference type="InterPro" id="IPR051219">
    <property type="entry name" value="Heterochromatin_chromo-domain"/>
</dbReference>
<protein>
    <recommendedName>
        <fullName evidence="3">Chromo domain-containing protein</fullName>
    </recommendedName>
</protein>
<dbReference type="Gene3D" id="2.40.50.40">
    <property type="match status" value="2"/>
</dbReference>
<feature type="domain" description="Chromo" evidence="3">
    <location>
        <begin position="11"/>
        <end position="69"/>
    </location>
</feature>
<dbReference type="PROSITE" id="PS00598">
    <property type="entry name" value="CHROMO_1"/>
    <property type="match status" value="1"/>
</dbReference>
<dbReference type="Proteomes" id="UP000677228">
    <property type="component" value="Unassembled WGS sequence"/>
</dbReference>
<sequence>ISNIIMPSCVYIVEKVVDKRVKNDRVQYLLKWKGWSSAYNTWEPIEHLNCDKLIEKYEQRQKHLTPVTDHQPSIREQKIESSSVMFDNCKKSIHHQSSLKTDNPFKNGEHRLEKILGLRQCDDESMEFHCKLRGIKRGIWISNKIVNECYPRDVIQFYQQSLKFDD</sequence>
<dbReference type="EMBL" id="CAJNOK010017725">
    <property type="protein sequence ID" value="CAF1269274.1"/>
    <property type="molecule type" value="Genomic_DNA"/>
</dbReference>
<dbReference type="InterPro" id="IPR023780">
    <property type="entry name" value="Chromo_domain"/>
</dbReference>
<evidence type="ECO:0000256" key="1">
    <source>
        <dbReference type="ARBA" id="ARBA00004123"/>
    </source>
</evidence>
<feature type="non-terminal residue" evidence="4">
    <location>
        <position position="1"/>
    </location>
</feature>
<dbReference type="PROSITE" id="PS50013">
    <property type="entry name" value="CHROMO_2"/>
    <property type="match status" value="1"/>
</dbReference>
<dbReference type="CDD" id="cd00024">
    <property type="entry name" value="CD_CSD"/>
    <property type="match status" value="1"/>
</dbReference>
<evidence type="ECO:0000256" key="2">
    <source>
        <dbReference type="ARBA" id="ARBA00023242"/>
    </source>
</evidence>
<dbReference type="PRINTS" id="PR00504">
    <property type="entry name" value="CHROMODOMAIN"/>
</dbReference>
<comment type="caution">
    <text evidence="4">The sequence shown here is derived from an EMBL/GenBank/DDBJ whole genome shotgun (WGS) entry which is preliminary data.</text>
</comment>
<name>A0A8S2EPH7_9BILA</name>
<accession>A0A8S2EPH7</accession>
<organism evidence="4 6">
    <name type="scientific">Didymodactylos carnosus</name>
    <dbReference type="NCBI Taxonomy" id="1234261"/>
    <lineage>
        <taxon>Eukaryota</taxon>
        <taxon>Metazoa</taxon>
        <taxon>Spiralia</taxon>
        <taxon>Gnathifera</taxon>
        <taxon>Rotifera</taxon>
        <taxon>Eurotatoria</taxon>
        <taxon>Bdelloidea</taxon>
        <taxon>Philodinida</taxon>
        <taxon>Philodinidae</taxon>
        <taxon>Didymodactylos</taxon>
    </lineage>
</organism>
<dbReference type="InterPro" id="IPR016197">
    <property type="entry name" value="Chromo-like_dom_sf"/>
</dbReference>
<dbReference type="Proteomes" id="UP000682733">
    <property type="component" value="Unassembled WGS sequence"/>
</dbReference>
<dbReference type="PANTHER" id="PTHR22812">
    <property type="entry name" value="CHROMOBOX PROTEIN"/>
    <property type="match status" value="1"/>
</dbReference>
<proteinExistence type="predicted"/>
<dbReference type="GO" id="GO:0005634">
    <property type="term" value="C:nucleus"/>
    <property type="evidence" value="ECO:0007669"/>
    <property type="project" value="UniProtKB-SubCell"/>
</dbReference>
<evidence type="ECO:0000313" key="4">
    <source>
        <dbReference type="EMBL" id="CAF1269274.1"/>
    </source>
</evidence>
<dbReference type="Pfam" id="PF00385">
    <property type="entry name" value="Chromo"/>
    <property type="match status" value="1"/>
</dbReference>
<dbReference type="EMBL" id="CAJOBA010039284">
    <property type="protein sequence ID" value="CAF4074990.1"/>
    <property type="molecule type" value="Genomic_DNA"/>
</dbReference>
<evidence type="ECO:0000313" key="5">
    <source>
        <dbReference type="EMBL" id="CAF4074990.1"/>
    </source>
</evidence>